<dbReference type="EMBL" id="JACXAC010000002">
    <property type="protein sequence ID" value="MBD2722161.1"/>
    <property type="molecule type" value="Genomic_DNA"/>
</dbReference>
<gene>
    <name evidence="2" type="ORF">IC234_08470</name>
</gene>
<accession>A0ABR8JTS0</accession>
<name>A0ABR8JTS0_9BACT</name>
<keyword evidence="3" id="KW-1185">Reference proteome</keyword>
<comment type="caution">
    <text evidence="2">The sequence shown here is derived from an EMBL/GenBank/DDBJ whole genome shotgun (WGS) entry which is preliminary data.</text>
</comment>
<protein>
    <submittedName>
        <fullName evidence="2">Uncharacterized protein</fullName>
    </submittedName>
</protein>
<feature type="chain" id="PRO_5047445641" evidence="1">
    <location>
        <begin position="30"/>
        <end position="124"/>
    </location>
</feature>
<organism evidence="2 3">
    <name type="scientific">Hymenobacter armeniacus</name>
    <dbReference type="NCBI Taxonomy" id="2771358"/>
    <lineage>
        <taxon>Bacteria</taxon>
        <taxon>Pseudomonadati</taxon>
        <taxon>Bacteroidota</taxon>
        <taxon>Cytophagia</taxon>
        <taxon>Cytophagales</taxon>
        <taxon>Hymenobacteraceae</taxon>
        <taxon>Hymenobacter</taxon>
    </lineage>
</organism>
<evidence type="ECO:0000313" key="3">
    <source>
        <dbReference type="Proteomes" id="UP000606003"/>
    </source>
</evidence>
<evidence type="ECO:0000313" key="2">
    <source>
        <dbReference type="EMBL" id="MBD2722161.1"/>
    </source>
</evidence>
<feature type="non-terminal residue" evidence="2">
    <location>
        <position position="124"/>
    </location>
</feature>
<proteinExistence type="predicted"/>
<evidence type="ECO:0000256" key="1">
    <source>
        <dbReference type="SAM" id="SignalP"/>
    </source>
</evidence>
<keyword evidence="1" id="KW-0732">Signal</keyword>
<dbReference type="Proteomes" id="UP000606003">
    <property type="component" value="Unassembled WGS sequence"/>
</dbReference>
<sequence>MKTKLYTLLLLLGTCWGPALLFAGGSARAATVTGFVLVNADTDLDIFALTPGMTLDLNTLPTRNLNIRADVDTSPAGSVTFALSGADAWTATENVPPYALFSDVAGDYFAWFPTPGSYTLTATP</sequence>
<reference evidence="2 3" key="1">
    <citation type="submission" date="2020-09" db="EMBL/GenBank/DDBJ databases">
        <authorList>
            <person name="Kim M.K."/>
        </authorList>
    </citation>
    <scope>NUCLEOTIDE SEQUENCE [LARGE SCALE GENOMIC DNA]</scope>
    <source>
        <strain evidence="2 3">BT189</strain>
    </source>
</reference>
<feature type="signal peptide" evidence="1">
    <location>
        <begin position="1"/>
        <end position="29"/>
    </location>
</feature>